<evidence type="ECO:0000313" key="3">
    <source>
        <dbReference type="Proteomes" id="UP000594638"/>
    </source>
</evidence>
<keyword evidence="1" id="KW-0472">Membrane</keyword>
<keyword evidence="1" id="KW-0812">Transmembrane</keyword>
<gene>
    <name evidence="2" type="ORF">OLEA9_A081150</name>
</gene>
<dbReference type="Gramene" id="OE9A081150T1">
    <property type="protein sequence ID" value="OE9A081150C1"/>
    <property type="gene ID" value="OE9A081150"/>
</dbReference>
<name>A0A8S0TIT2_OLEEU</name>
<keyword evidence="3" id="KW-1185">Reference proteome</keyword>
<sequence length="72" mass="8580">MGGTNKLFYVNVVKYGIDKSDCKNFGNIDRRQNSRIVYFNHHRDHQFLNPFILGLINQVLSLFTCYYVYEKI</sequence>
<feature type="transmembrane region" description="Helical" evidence="1">
    <location>
        <begin position="47"/>
        <end position="69"/>
    </location>
</feature>
<protein>
    <submittedName>
        <fullName evidence="2">Uncharacterized protein</fullName>
    </submittedName>
</protein>
<keyword evidence="1" id="KW-1133">Transmembrane helix</keyword>
<proteinExistence type="predicted"/>
<dbReference type="Proteomes" id="UP000594638">
    <property type="component" value="Unassembled WGS sequence"/>
</dbReference>
<accession>A0A8S0TIT2</accession>
<reference evidence="2 3" key="1">
    <citation type="submission" date="2019-12" db="EMBL/GenBank/DDBJ databases">
        <authorList>
            <person name="Alioto T."/>
            <person name="Alioto T."/>
            <person name="Gomez Garrido J."/>
        </authorList>
    </citation>
    <scope>NUCLEOTIDE SEQUENCE [LARGE SCALE GENOMIC DNA]</scope>
</reference>
<organism evidence="2 3">
    <name type="scientific">Olea europaea subsp. europaea</name>
    <dbReference type="NCBI Taxonomy" id="158383"/>
    <lineage>
        <taxon>Eukaryota</taxon>
        <taxon>Viridiplantae</taxon>
        <taxon>Streptophyta</taxon>
        <taxon>Embryophyta</taxon>
        <taxon>Tracheophyta</taxon>
        <taxon>Spermatophyta</taxon>
        <taxon>Magnoliopsida</taxon>
        <taxon>eudicotyledons</taxon>
        <taxon>Gunneridae</taxon>
        <taxon>Pentapetalae</taxon>
        <taxon>asterids</taxon>
        <taxon>lamiids</taxon>
        <taxon>Lamiales</taxon>
        <taxon>Oleaceae</taxon>
        <taxon>Oleeae</taxon>
        <taxon>Olea</taxon>
    </lineage>
</organism>
<dbReference type="AlphaFoldDB" id="A0A8S0TIT2"/>
<comment type="caution">
    <text evidence="2">The sequence shown here is derived from an EMBL/GenBank/DDBJ whole genome shotgun (WGS) entry which is preliminary data.</text>
</comment>
<evidence type="ECO:0000313" key="2">
    <source>
        <dbReference type="EMBL" id="CAA3005534.1"/>
    </source>
</evidence>
<evidence type="ECO:0000256" key="1">
    <source>
        <dbReference type="SAM" id="Phobius"/>
    </source>
</evidence>
<dbReference type="EMBL" id="CACTIH010007246">
    <property type="protein sequence ID" value="CAA3005534.1"/>
    <property type="molecule type" value="Genomic_DNA"/>
</dbReference>